<feature type="transmembrane region" description="Helical" evidence="8">
    <location>
        <begin position="6"/>
        <end position="23"/>
    </location>
</feature>
<dbReference type="Pfam" id="PF03547">
    <property type="entry name" value="Mem_trans"/>
    <property type="match status" value="2"/>
</dbReference>
<protein>
    <submittedName>
        <fullName evidence="9">AEC family transporter</fullName>
    </submittedName>
</protein>
<keyword evidence="7 8" id="KW-0472">Membrane</keyword>
<evidence type="ECO:0000256" key="3">
    <source>
        <dbReference type="ARBA" id="ARBA00022448"/>
    </source>
</evidence>
<evidence type="ECO:0000256" key="1">
    <source>
        <dbReference type="ARBA" id="ARBA00004651"/>
    </source>
</evidence>
<dbReference type="KEGG" id="obj:EIO64_10400"/>
<dbReference type="GO" id="GO:0055085">
    <property type="term" value="P:transmembrane transport"/>
    <property type="evidence" value="ECO:0007669"/>
    <property type="project" value="InterPro"/>
</dbReference>
<evidence type="ECO:0000256" key="7">
    <source>
        <dbReference type="ARBA" id="ARBA00023136"/>
    </source>
</evidence>
<keyword evidence="4" id="KW-1003">Cell membrane</keyword>
<evidence type="ECO:0000313" key="10">
    <source>
        <dbReference type="Proteomes" id="UP000298642"/>
    </source>
</evidence>
<sequence>MVLMLLEQIVQLFLCIVLGWLLVRLHLLKPEDSRVLSKVCLYLVTPCVIINAFQLQRTPELLQGLALSLGAAIGIHALFFIATALLHRPLRLTPVEQASLIYTNSGNLIIPLVTAVLGPEWVIYCSMFQLVQQFPMWSHCRIILSGDRNVSLKKILLNVNIISVFVGVLLFLLNLPLPTVIAGTMKSIASTIGPLSMFVAGMLMGEQNLLAVLRIRSIWKVAFLRLIALPLVVLCIFKYSGLAALVPDGQSILMISLLAASAPAAANVTQIAQVYGHEGDYAGAINVITTLLCIGTMPLMVLLYQM</sequence>
<dbReference type="GeneID" id="89520587"/>
<gene>
    <name evidence="9" type="ORF">EIO64_10400</name>
</gene>
<dbReference type="RefSeq" id="WP_021751116.1">
    <property type="nucleotide sequence ID" value="NZ_CAUWCU010000023.1"/>
</dbReference>
<reference evidence="10" key="1">
    <citation type="submission" date="2018-12" db="EMBL/GenBank/DDBJ databases">
        <title>Dusodibacter welbiota gen. nov., sp. nov., isolated from human faeces and emended description of the Oscillibacter genus.</title>
        <authorList>
            <person name="Le Roy T."/>
            <person name="Van der Smissen P."/>
            <person name="Delzenne N."/>
            <person name="Muccioli G."/>
            <person name="Collet J.F."/>
            <person name="Cani P.D."/>
        </authorList>
    </citation>
    <scope>NUCLEOTIDE SEQUENCE [LARGE SCALE GENOMIC DNA]</scope>
    <source>
        <strain evidence="10">J115</strain>
    </source>
</reference>
<accession>A0A4D7AZ68</accession>
<dbReference type="EMBL" id="CP034413">
    <property type="protein sequence ID" value="QCI59577.1"/>
    <property type="molecule type" value="Genomic_DNA"/>
</dbReference>
<dbReference type="PANTHER" id="PTHR36838">
    <property type="entry name" value="AUXIN EFFLUX CARRIER FAMILY PROTEIN"/>
    <property type="match status" value="1"/>
</dbReference>
<dbReference type="GO" id="GO:0005886">
    <property type="term" value="C:plasma membrane"/>
    <property type="evidence" value="ECO:0007669"/>
    <property type="project" value="UniProtKB-SubCell"/>
</dbReference>
<comment type="similarity">
    <text evidence="2">Belongs to the auxin efflux carrier (TC 2.A.69) family.</text>
</comment>
<dbReference type="Proteomes" id="UP000298642">
    <property type="component" value="Chromosome"/>
</dbReference>
<feature type="transmembrane region" description="Helical" evidence="8">
    <location>
        <begin position="217"/>
        <end position="240"/>
    </location>
</feature>
<dbReference type="PANTHER" id="PTHR36838:SF3">
    <property type="entry name" value="TRANSPORTER AUXIN EFFLUX CARRIER EC FAMILY"/>
    <property type="match status" value="1"/>
</dbReference>
<evidence type="ECO:0000313" key="9">
    <source>
        <dbReference type="EMBL" id="QCI59577.1"/>
    </source>
</evidence>
<feature type="transmembrane region" description="Helical" evidence="8">
    <location>
        <begin position="187"/>
        <end position="205"/>
    </location>
</feature>
<evidence type="ECO:0000256" key="6">
    <source>
        <dbReference type="ARBA" id="ARBA00022989"/>
    </source>
</evidence>
<feature type="transmembrane region" description="Helical" evidence="8">
    <location>
        <begin position="65"/>
        <end position="87"/>
    </location>
</feature>
<feature type="transmembrane region" description="Helical" evidence="8">
    <location>
        <begin position="281"/>
        <end position="304"/>
    </location>
</feature>
<evidence type="ECO:0000256" key="5">
    <source>
        <dbReference type="ARBA" id="ARBA00022692"/>
    </source>
</evidence>
<dbReference type="InterPro" id="IPR038770">
    <property type="entry name" value="Na+/solute_symporter_sf"/>
</dbReference>
<organism evidence="9 10">
    <name type="scientific">Dysosmobacter welbionis</name>
    <dbReference type="NCBI Taxonomy" id="2093857"/>
    <lineage>
        <taxon>Bacteria</taxon>
        <taxon>Bacillati</taxon>
        <taxon>Bacillota</taxon>
        <taxon>Clostridia</taxon>
        <taxon>Eubacteriales</taxon>
        <taxon>Oscillospiraceae</taxon>
        <taxon>Dysosmobacter</taxon>
    </lineage>
</organism>
<dbReference type="AlphaFoldDB" id="A0A4D7AZ68"/>
<evidence type="ECO:0000256" key="4">
    <source>
        <dbReference type="ARBA" id="ARBA00022475"/>
    </source>
</evidence>
<keyword evidence="10" id="KW-1185">Reference proteome</keyword>
<name>A0A4D7AZ68_9FIRM</name>
<proteinExistence type="inferred from homology"/>
<evidence type="ECO:0000256" key="2">
    <source>
        <dbReference type="ARBA" id="ARBA00010145"/>
    </source>
</evidence>
<comment type="subcellular location">
    <subcellularLocation>
        <location evidence="1">Cell membrane</location>
        <topology evidence="1">Multi-pass membrane protein</topology>
    </subcellularLocation>
</comment>
<evidence type="ECO:0000256" key="8">
    <source>
        <dbReference type="SAM" id="Phobius"/>
    </source>
</evidence>
<keyword evidence="6 8" id="KW-1133">Transmembrane helix</keyword>
<feature type="transmembrane region" description="Helical" evidence="8">
    <location>
        <begin position="35"/>
        <end position="53"/>
    </location>
</feature>
<dbReference type="Gene3D" id="1.20.1530.20">
    <property type="match status" value="1"/>
</dbReference>
<keyword evidence="3" id="KW-0813">Transport</keyword>
<dbReference type="InterPro" id="IPR004776">
    <property type="entry name" value="Mem_transp_PIN-like"/>
</dbReference>
<feature type="transmembrane region" description="Helical" evidence="8">
    <location>
        <begin position="155"/>
        <end position="175"/>
    </location>
</feature>
<keyword evidence="5 8" id="KW-0812">Transmembrane</keyword>